<reference evidence="2" key="2">
    <citation type="journal article" date="2015" name="Fish Shellfish Immunol.">
        <title>Early steps in the European eel (Anguilla anguilla)-Vibrio vulnificus interaction in the gills: Role of the RtxA13 toxin.</title>
        <authorList>
            <person name="Callol A."/>
            <person name="Pajuelo D."/>
            <person name="Ebbesson L."/>
            <person name="Teles M."/>
            <person name="MacKenzie S."/>
            <person name="Amaro C."/>
        </authorList>
    </citation>
    <scope>NUCLEOTIDE SEQUENCE</scope>
</reference>
<name>A0A0E9T2H9_ANGAN</name>
<organism evidence="2">
    <name type="scientific">Anguilla anguilla</name>
    <name type="common">European freshwater eel</name>
    <name type="synonym">Muraena anguilla</name>
    <dbReference type="NCBI Taxonomy" id="7936"/>
    <lineage>
        <taxon>Eukaryota</taxon>
        <taxon>Metazoa</taxon>
        <taxon>Chordata</taxon>
        <taxon>Craniata</taxon>
        <taxon>Vertebrata</taxon>
        <taxon>Euteleostomi</taxon>
        <taxon>Actinopterygii</taxon>
        <taxon>Neopterygii</taxon>
        <taxon>Teleostei</taxon>
        <taxon>Anguilliformes</taxon>
        <taxon>Anguillidae</taxon>
        <taxon>Anguilla</taxon>
    </lineage>
</organism>
<feature type="compositionally biased region" description="Polar residues" evidence="1">
    <location>
        <begin position="25"/>
        <end position="43"/>
    </location>
</feature>
<evidence type="ECO:0000313" key="2">
    <source>
        <dbReference type="EMBL" id="JAH46878.1"/>
    </source>
</evidence>
<protein>
    <submittedName>
        <fullName evidence="2">Uncharacterized protein</fullName>
    </submittedName>
</protein>
<sequence>MKMKITQCKERSTPFDTMNTRERAQNTSSTTQTSRFTGTDLPTMTKDSFRQAHVRPRSFCV</sequence>
<feature type="compositionally biased region" description="Basic and acidic residues" evidence="1">
    <location>
        <begin position="7"/>
        <end position="24"/>
    </location>
</feature>
<dbReference type="EMBL" id="GBXM01061699">
    <property type="protein sequence ID" value="JAH46878.1"/>
    <property type="molecule type" value="Transcribed_RNA"/>
</dbReference>
<reference evidence="2" key="1">
    <citation type="submission" date="2014-11" db="EMBL/GenBank/DDBJ databases">
        <authorList>
            <person name="Amaro Gonzalez C."/>
        </authorList>
    </citation>
    <scope>NUCLEOTIDE SEQUENCE</scope>
</reference>
<dbReference type="AlphaFoldDB" id="A0A0E9T2H9"/>
<proteinExistence type="predicted"/>
<accession>A0A0E9T2H9</accession>
<feature type="region of interest" description="Disordered" evidence="1">
    <location>
        <begin position="1"/>
        <end position="43"/>
    </location>
</feature>
<evidence type="ECO:0000256" key="1">
    <source>
        <dbReference type="SAM" id="MobiDB-lite"/>
    </source>
</evidence>